<keyword evidence="4" id="KW-1185">Reference proteome</keyword>
<evidence type="ECO:0000313" key="4">
    <source>
        <dbReference type="Proteomes" id="UP001320420"/>
    </source>
</evidence>
<dbReference type="AlphaFoldDB" id="A0AAN9UW97"/>
<evidence type="ECO:0000256" key="2">
    <source>
        <dbReference type="SAM" id="Phobius"/>
    </source>
</evidence>
<dbReference type="Proteomes" id="UP001320420">
    <property type="component" value="Unassembled WGS sequence"/>
</dbReference>
<protein>
    <submittedName>
        <fullName evidence="3">Uncharacterized protein</fullName>
    </submittedName>
</protein>
<dbReference type="EMBL" id="JAKJXP020000019">
    <property type="protein sequence ID" value="KAK7754651.1"/>
    <property type="molecule type" value="Genomic_DNA"/>
</dbReference>
<comment type="caution">
    <text evidence="3">The sequence shown here is derived from an EMBL/GenBank/DDBJ whole genome shotgun (WGS) entry which is preliminary data.</text>
</comment>
<gene>
    <name evidence="3" type="ORF">SLS62_003435</name>
</gene>
<feature type="transmembrane region" description="Helical" evidence="2">
    <location>
        <begin position="63"/>
        <end position="81"/>
    </location>
</feature>
<feature type="region of interest" description="Disordered" evidence="1">
    <location>
        <begin position="20"/>
        <end position="39"/>
    </location>
</feature>
<keyword evidence="2" id="KW-1133">Transmembrane helix</keyword>
<keyword evidence="2" id="KW-0812">Transmembrane</keyword>
<proteinExistence type="predicted"/>
<name>A0AAN9UW97_9PEZI</name>
<accession>A0AAN9UW97</accession>
<keyword evidence="2" id="KW-0472">Membrane</keyword>
<evidence type="ECO:0000256" key="1">
    <source>
        <dbReference type="SAM" id="MobiDB-lite"/>
    </source>
</evidence>
<evidence type="ECO:0000313" key="3">
    <source>
        <dbReference type="EMBL" id="KAK7754651.1"/>
    </source>
</evidence>
<reference evidence="3 4" key="1">
    <citation type="submission" date="2024-02" db="EMBL/GenBank/DDBJ databases">
        <title>De novo assembly and annotation of 12 fungi associated with fruit tree decline syndrome in Ontario, Canada.</title>
        <authorList>
            <person name="Sulman M."/>
            <person name="Ellouze W."/>
            <person name="Ilyukhin E."/>
        </authorList>
    </citation>
    <scope>NUCLEOTIDE SEQUENCE [LARGE SCALE GENOMIC DNA]</scope>
    <source>
        <strain evidence="3 4">M11/M66-122</strain>
    </source>
</reference>
<sequence length="344" mass="38180">MGLFRVIYGFLYPSGPTQTYKDKQQDLAPNPSAPEVKPTPLFRSRRTRALIFGGIRNTRRRSAALLIGVFLAAVILPFGPVCPDKSSVLQAMSNGGRVGKDAPYVPRGCDMRWHDTEEVCEILNRFSQVVLVGDSMLRHIIGALAYANVSATTNLMSRAAQSKVSIAPVTCLSMTSLASTARMEQIVRYPIPDEEVNRLKEALASYTTRPRAFVLGHGLWNNLDLHQCGAWLDSVIAPIRLSLEHRSGRTRTRTRDGQLPILLVTPNAAGERKPDEWLVTQGNKALVGFERAMAADAANRRIDHLGTWNMSIQATLYDGVHMDLRGNLVKAMMVLNWLDLLEFQ</sequence>
<organism evidence="3 4">
    <name type="scientific">Diatrype stigma</name>
    <dbReference type="NCBI Taxonomy" id="117547"/>
    <lineage>
        <taxon>Eukaryota</taxon>
        <taxon>Fungi</taxon>
        <taxon>Dikarya</taxon>
        <taxon>Ascomycota</taxon>
        <taxon>Pezizomycotina</taxon>
        <taxon>Sordariomycetes</taxon>
        <taxon>Xylariomycetidae</taxon>
        <taxon>Xylariales</taxon>
        <taxon>Diatrypaceae</taxon>
        <taxon>Diatrype</taxon>
    </lineage>
</organism>